<accession>A0A1G8CSB4</accession>
<dbReference type="InterPro" id="IPR011257">
    <property type="entry name" value="DNA_glycosylase"/>
</dbReference>
<reference evidence="3 4" key="1">
    <citation type="submission" date="2016-10" db="EMBL/GenBank/DDBJ databases">
        <authorList>
            <person name="de Groot N.N."/>
        </authorList>
    </citation>
    <scope>NUCLEOTIDE SEQUENCE [LARGE SCALE GENOMIC DNA]</scope>
    <source>
        <strain evidence="3 4">NP_1H</strain>
    </source>
</reference>
<dbReference type="Proteomes" id="UP000199258">
    <property type="component" value="Unassembled WGS sequence"/>
</dbReference>
<proteinExistence type="predicted"/>
<dbReference type="PANTHER" id="PTHR43003:SF6">
    <property type="entry name" value="DNA GLYCOSYLASE"/>
    <property type="match status" value="1"/>
</dbReference>
<dbReference type="OrthoDB" id="5501430at2"/>
<evidence type="ECO:0000313" key="3">
    <source>
        <dbReference type="EMBL" id="SDH48376.1"/>
    </source>
</evidence>
<keyword evidence="2" id="KW-0234">DNA repair</keyword>
<dbReference type="GO" id="GO:0043916">
    <property type="term" value="F:DNA-7-methylguanine glycosylase activity"/>
    <property type="evidence" value="ECO:0007669"/>
    <property type="project" value="TreeGrafter"/>
</dbReference>
<dbReference type="InterPro" id="IPR051912">
    <property type="entry name" value="Alkylbase_DNA_Glycosylase/TA"/>
</dbReference>
<dbReference type="RefSeq" id="WP_090584262.1">
    <property type="nucleotide sequence ID" value="NZ_FNDT01000001.1"/>
</dbReference>
<dbReference type="GO" id="GO:0032131">
    <property type="term" value="F:alkylated DNA binding"/>
    <property type="evidence" value="ECO:0007669"/>
    <property type="project" value="TreeGrafter"/>
</dbReference>
<keyword evidence="4" id="KW-1185">Reference proteome</keyword>
<gene>
    <name evidence="3" type="ORF">SAMN04488693_101372</name>
</gene>
<dbReference type="GO" id="GO:0032993">
    <property type="term" value="C:protein-DNA complex"/>
    <property type="evidence" value="ECO:0007669"/>
    <property type="project" value="TreeGrafter"/>
</dbReference>
<dbReference type="EMBL" id="FNDT01000001">
    <property type="protein sequence ID" value="SDH48376.1"/>
    <property type="molecule type" value="Genomic_DNA"/>
</dbReference>
<dbReference type="GO" id="GO:0005737">
    <property type="term" value="C:cytoplasm"/>
    <property type="evidence" value="ECO:0007669"/>
    <property type="project" value="TreeGrafter"/>
</dbReference>
<name>A0A1G8CSB4_9MICC</name>
<dbReference type="Gene3D" id="1.10.340.30">
    <property type="entry name" value="Hypothetical protein, domain 2"/>
    <property type="match status" value="1"/>
</dbReference>
<organism evidence="3 4">
    <name type="scientific">Arthrobacter subterraneus</name>
    <dbReference type="NCBI Taxonomy" id="335973"/>
    <lineage>
        <taxon>Bacteria</taxon>
        <taxon>Bacillati</taxon>
        <taxon>Actinomycetota</taxon>
        <taxon>Actinomycetes</taxon>
        <taxon>Micrococcales</taxon>
        <taxon>Micrococcaceae</taxon>
        <taxon>Arthrobacter</taxon>
    </lineage>
</organism>
<protein>
    <submittedName>
        <fullName evidence="3">3-methyladenine DNA glycosylase/8-oxoguanine DNA glycosylase</fullName>
    </submittedName>
</protein>
<keyword evidence="1" id="KW-0227">DNA damage</keyword>
<evidence type="ECO:0000313" key="4">
    <source>
        <dbReference type="Proteomes" id="UP000199258"/>
    </source>
</evidence>
<dbReference type="SUPFAM" id="SSF48150">
    <property type="entry name" value="DNA-glycosylase"/>
    <property type="match status" value="1"/>
</dbReference>
<dbReference type="AlphaFoldDB" id="A0A1G8CSB4"/>
<dbReference type="GO" id="GO:0006285">
    <property type="term" value="P:base-excision repair, AP site formation"/>
    <property type="evidence" value="ECO:0007669"/>
    <property type="project" value="TreeGrafter"/>
</dbReference>
<sequence>MTLTATAPAALSAVLEPEGAYSLQASVSPLQCGPRDPTVVFRDGAVWMAFRNEDGAVTLRLTQRGGLRQCSVQATAWGPGAAAALVSVPRLVGLLDDWSGFDAPAFASGLPELARKGRYLQPGLRLPATGRMLDAVVRVILEQKVTGLEAKRAWRYLVARFGDPAPAAPDAPVELRLPPTAAQWRRVPSWEWHRAGVDSKRSAAALRAAGAASGLERLDGMNAAGVHAGLCSIPGIGAWTAAEVLQRTHGCPDSISVGDFHLAAFVGAALTGKRTDDAGMLELLTPWAGQRQRVVRMLYASGFRKQAYGPRLSPEDHRRR</sequence>
<dbReference type="PANTHER" id="PTHR43003">
    <property type="entry name" value="DNA-3-METHYLADENINE GLYCOSYLASE"/>
    <property type="match status" value="1"/>
</dbReference>
<evidence type="ECO:0000256" key="1">
    <source>
        <dbReference type="ARBA" id="ARBA00022763"/>
    </source>
</evidence>
<evidence type="ECO:0000256" key="2">
    <source>
        <dbReference type="ARBA" id="ARBA00023204"/>
    </source>
</evidence>
<dbReference type="GO" id="GO:0008725">
    <property type="term" value="F:DNA-3-methyladenine glycosylase activity"/>
    <property type="evidence" value="ECO:0007669"/>
    <property type="project" value="TreeGrafter"/>
</dbReference>
<dbReference type="GO" id="GO:0006307">
    <property type="term" value="P:DNA alkylation repair"/>
    <property type="evidence" value="ECO:0007669"/>
    <property type="project" value="TreeGrafter"/>
</dbReference>
<dbReference type="STRING" id="335973.SAMN04488693_101372"/>